<feature type="region of interest" description="Disordered" evidence="1">
    <location>
        <begin position="1"/>
        <end position="63"/>
    </location>
</feature>
<organism evidence="2 3">
    <name type="scientific">Ramalina farinacea</name>
    <dbReference type="NCBI Taxonomy" id="258253"/>
    <lineage>
        <taxon>Eukaryota</taxon>
        <taxon>Fungi</taxon>
        <taxon>Dikarya</taxon>
        <taxon>Ascomycota</taxon>
        <taxon>Pezizomycotina</taxon>
        <taxon>Lecanoromycetes</taxon>
        <taxon>OSLEUM clade</taxon>
        <taxon>Lecanoromycetidae</taxon>
        <taxon>Lecanorales</taxon>
        <taxon>Lecanorineae</taxon>
        <taxon>Ramalinaceae</taxon>
        <taxon>Ramalina</taxon>
    </lineage>
</organism>
<reference evidence="2" key="1">
    <citation type="journal article" date="2023" name="Genome Biol. Evol.">
        <title>First Whole Genome Sequence and Flow Cytometry Genome Size Data for the Lichen-Forming Fungus Ramalina farinacea (Ascomycota).</title>
        <authorList>
            <person name="Llewellyn T."/>
            <person name="Mian S."/>
            <person name="Hill R."/>
            <person name="Leitch I.J."/>
            <person name="Gaya E."/>
        </authorList>
    </citation>
    <scope>NUCLEOTIDE SEQUENCE</scope>
    <source>
        <strain evidence="2">LIQ254RAFAR</strain>
    </source>
</reference>
<keyword evidence="3" id="KW-1185">Reference proteome</keyword>
<protein>
    <submittedName>
        <fullName evidence="2">Uncharacterized protein</fullName>
    </submittedName>
</protein>
<evidence type="ECO:0000313" key="3">
    <source>
        <dbReference type="Proteomes" id="UP001161017"/>
    </source>
</evidence>
<feature type="compositionally biased region" description="Low complexity" evidence="1">
    <location>
        <begin position="184"/>
        <end position="195"/>
    </location>
</feature>
<feature type="compositionally biased region" description="Basic and acidic residues" evidence="1">
    <location>
        <begin position="162"/>
        <end position="174"/>
    </location>
</feature>
<evidence type="ECO:0000313" key="2">
    <source>
        <dbReference type="EMBL" id="MDI1489471.1"/>
    </source>
</evidence>
<dbReference type="EMBL" id="JAPUFD010000009">
    <property type="protein sequence ID" value="MDI1489471.1"/>
    <property type="molecule type" value="Genomic_DNA"/>
</dbReference>
<dbReference type="Proteomes" id="UP001161017">
    <property type="component" value="Unassembled WGS sequence"/>
</dbReference>
<feature type="compositionally biased region" description="Basic and acidic residues" evidence="1">
    <location>
        <begin position="96"/>
        <end position="108"/>
    </location>
</feature>
<feature type="compositionally biased region" description="Basic residues" evidence="1">
    <location>
        <begin position="1"/>
        <end position="18"/>
    </location>
</feature>
<feature type="compositionally biased region" description="Pro residues" evidence="1">
    <location>
        <begin position="205"/>
        <end position="218"/>
    </location>
</feature>
<feature type="compositionally biased region" description="Basic and acidic residues" evidence="1">
    <location>
        <begin position="125"/>
        <end position="143"/>
    </location>
</feature>
<sequence>MPSNTRRVRIKKEKKTTRRSWLDTVLQDPDSAATITRPSSSTSSNDPRSTLSTASPVSAVSESEADVVAFLTDAAIHRRQHFEAERKHRKLPTPTKRNDDDLQHRMRPCEVGPPPNFGTQNPLLKQEEELLSLHKRSLDDSKPSDNAAQWILPSPPPTARQHSLEDSEATHDGGRWLPISPPLTADKPTFATTTTCQRPRNDCPSTPPPLPTIAPAPPATSNLRAIAPKTKKQIPITIPRLGYEEIFKDTSRLTEEVKKRGKGHVEARRRGGEE</sequence>
<gene>
    <name evidence="2" type="ORF">OHK93_008750</name>
</gene>
<feature type="region of interest" description="Disordered" evidence="1">
    <location>
        <begin position="255"/>
        <end position="274"/>
    </location>
</feature>
<proteinExistence type="predicted"/>
<evidence type="ECO:0000256" key="1">
    <source>
        <dbReference type="SAM" id="MobiDB-lite"/>
    </source>
</evidence>
<feature type="compositionally biased region" description="Low complexity" evidence="1">
    <location>
        <begin position="31"/>
        <end position="63"/>
    </location>
</feature>
<name>A0AA43QN12_9LECA</name>
<accession>A0AA43QN12</accession>
<dbReference type="AlphaFoldDB" id="A0AA43QN12"/>
<comment type="caution">
    <text evidence="2">The sequence shown here is derived from an EMBL/GenBank/DDBJ whole genome shotgun (WGS) entry which is preliminary data.</text>
</comment>
<feature type="region of interest" description="Disordered" evidence="1">
    <location>
        <begin position="81"/>
        <end position="220"/>
    </location>
</feature>